<dbReference type="InterPro" id="IPR011333">
    <property type="entry name" value="SKP1/BTB/POZ_sf"/>
</dbReference>
<dbReference type="Proteomes" id="UP000030746">
    <property type="component" value="Unassembled WGS sequence"/>
</dbReference>
<evidence type="ECO:0000313" key="3">
    <source>
        <dbReference type="Proteomes" id="UP000030746"/>
    </source>
</evidence>
<dbReference type="SUPFAM" id="SSF54695">
    <property type="entry name" value="POZ domain"/>
    <property type="match status" value="1"/>
</dbReference>
<dbReference type="InterPro" id="IPR051481">
    <property type="entry name" value="BTB-POZ/Galectin-3-binding"/>
</dbReference>
<reference evidence="2 3" key="1">
    <citation type="journal article" date="2013" name="Nature">
        <title>Insights into bilaterian evolution from three spiralian genomes.</title>
        <authorList>
            <person name="Simakov O."/>
            <person name="Marletaz F."/>
            <person name="Cho S.J."/>
            <person name="Edsinger-Gonzales E."/>
            <person name="Havlak P."/>
            <person name="Hellsten U."/>
            <person name="Kuo D.H."/>
            <person name="Larsson T."/>
            <person name="Lv J."/>
            <person name="Arendt D."/>
            <person name="Savage R."/>
            <person name="Osoegawa K."/>
            <person name="de Jong P."/>
            <person name="Grimwood J."/>
            <person name="Chapman J.A."/>
            <person name="Shapiro H."/>
            <person name="Aerts A."/>
            <person name="Otillar R.P."/>
            <person name="Terry A.Y."/>
            <person name="Boore J.L."/>
            <person name="Grigoriev I.V."/>
            <person name="Lindberg D.R."/>
            <person name="Seaver E.C."/>
            <person name="Weisblat D.A."/>
            <person name="Putnam N.H."/>
            <person name="Rokhsar D.S."/>
        </authorList>
    </citation>
    <scope>NUCLEOTIDE SEQUENCE [LARGE SCALE GENOMIC DNA]</scope>
</reference>
<keyword evidence="3" id="KW-1185">Reference proteome</keyword>
<dbReference type="Pfam" id="PF00651">
    <property type="entry name" value="BTB"/>
    <property type="match status" value="1"/>
</dbReference>
<name>V3ZDI7_LOTGI</name>
<dbReference type="CTD" id="20236256"/>
<gene>
    <name evidence="2" type="ORF">LOTGIDRAFT_154271</name>
</gene>
<dbReference type="InterPro" id="IPR000210">
    <property type="entry name" value="BTB/POZ_dom"/>
</dbReference>
<dbReference type="OMA" id="ANHVTIP"/>
<dbReference type="OrthoDB" id="6137595at2759"/>
<dbReference type="Gene3D" id="3.30.710.10">
    <property type="entry name" value="Potassium Channel Kv1.1, Chain A"/>
    <property type="match status" value="1"/>
</dbReference>
<sequence>MEFNTTSPLLSTEDLKFDLEFESDNDSVTSSGYDSGNPNAPEYWSDSDNEELFDDNDDLMIYENSKPIINTMEYILSMPSLCDVIFIVGEEKTQQMGLKAALASRNRYLCKLIIEEENKMREEEMKMEIKKSKFSVFKKKTNKPTQQKLTINIEHYDAEVFDKILNFLHLGQVCVTPETVIGLMCAAEEFDIPELQKACWDFSFRCLDNGNVATIVNSSKQYRSRLAAHMLTSKLIEMAHGPRTTSV</sequence>
<evidence type="ECO:0000313" key="2">
    <source>
        <dbReference type="EMBL" id="ESO89183.1"/>
    </source>
</evidence>
<dbReference type="PROSITE" id="PS50097">
    <property type="entry name" value="BTB"/>
    <property type="match status" value="1"/>
</dbReference>
<dbReference type="PANTHER" id="PTHR24410:SF46">
    <property type="entry name" value="SERINE-ENRICHED PROTEIN"/>
    <property type="match status" value="1"/>
</dbReference>
<organism evidence="2 3">
    <name type="scientific">Lottia gigantea</name>
    <name type="common">Giant owl limpet</name>
    <dbReference type="NCBI Taxonomy" id="225164"/>
    <lineage>
        <taxon>Eukaryota</taxon>
        <taxon>Metazoa</taxon>
        <taxon>Spiralia</taxon>
        <taxon>Lophotrochozoa</taxon>
        <taxon>Mollusca</taxon>
        <taxon>Gastropoda</taxon>
        <taxon>Patellogastropoda</taxon>
        <taxon>Lottioidea</taxon>
        <taxon>Lottiidae</taxon>
        <taxon>Lottia</taxon>
    </lineage>
</organism>
<accession>V3ZDI7</accession>
<protein>
    <recommendedName>
        <fullName evidence="1">BTB domain-containing protein</fullName>
    </recommendedName>
</protein>
<dbReference type="PANTHER" id="PTHR24410">
    <property type="entry name" value="HL07962P-RELATED"/>
    <property type="match status" value="1"/>
</dbReference>
<feature type="domain" description="BTB" evidence="1">
    <location>
        <begin position="82"/>
        <end position="177"/>
    </location>
</feature>
<dbReference type="KEGG" id="lgi:LOTGIDRAFT_154271"/>
<dbReference type="GeneID" id="20236256"/>
<dbReference type="EMBL" id="KB202619">
    <property type="protein sequence ID" value="ESO89183.1"/>
    <property type="molecule type" value="Genomic_DNA"/>
</dbReference>
<evidence type="ECO:0000259" key="1">
    <source>
        <dbReference type="PROSITE" id="PS50097"/>
    </source>
</evidence>
<dbReference type="HOGENOM" id="CLU_1226012_0_0_1"/>
<proteinExistence type="predicted"/>
<dbReference type="AlphaFoldDB" id="V3ZDI7"/>
<dbReference type="SMART" id="SM00225">
    <property type="entry name" value="BTB"/>
    <property type="match status" value="1"/>
</dbReference>
<dbReference type="RefSeq" id="XP_009060221.1">
    <property type="nucleotide sequence ID" value="XM_009061973.1"/>
</dbReference>